<gene>
    <name evidence="5 8" type="primary">truB</name>
    <name evidence="8" type="ORF">NLO413_0127</name>
</gene>
<dbReference type="GO" id="GO:1990481">
    <property type="term" value="P:mRNA pseudouridine synthesis"/>
    <property type="evidence" value="ECO:0007669"/>
    <property type="project" value="TreeGrafter"/>
</dbReference>
<dbReference type="NCBIfam" id="TIGR00431">
    <property type="entry name" value="TruB"/>
    <property type="match status" value="1"/>
</dbReference>
<dbReference type="InterPro" id="IPR020103">
    <property type="entry name" value="PsdUridine_synth_cat_dom_sf"/>
</dbReference>
<evidence type="ECO:0000313" key="9">
    <source>
        <dbReference type="Proteomes" id="UP000033562"/>
    </source>
</evidence>
<dbReference type="AlphaFoldDB" id="A0A0F3NL33"/>
<dbReference type="HAMAP" id="MF_01080">
    <property type="entry name" value="TruB_bact"/>
    <property type="match status" value="1"/>
</dbReference>
<comment type="catalytic activity">
    <reaction evidence="1 5">
        <text>uridine(55) in tRNA = pseudouridine(55) in tRNA</text>
        <dbReference type="Rhea" id="RHEA:42532"/>
        <dbReference type="Rhea" id="RHEA-COMP:10101"/>
        <dbReference type="Rhea" id="RHEA-COMP:10102"/>
        <dbReference type="ChEBI" id="CHEBI:65314"/>
        <dbReference type="ChEBI" id="CHEBI:65315"/>
        <dbReference type="EC" id="5.4.99.25"/>
    </reaction>
</comment>
<dbReference type="GO" id="GO:0003723">
    <property type="term" value="F:RNA binding"/>
    <property type="evidence" value="ECO:0007669"/>
    <property type="project" value="InterPro"/>
</dbReference>
<feature type="domain" description="Pseudouridine synthase II N-terminal" evidence="6">
    <location>
        <begin position="23"/>
        <end position="173"/>
    </location>
</feature>
<evidence type="ECO:0000256" key="2">
    <source>
        <dbReference type="ARBA" id="ARBA00005642"/>
    </source>
</evidence>
<keyword evidence="3 5" id="KW-0819">tRNA processing</keyword>
<dbReference type="SUPFAM" id="SSF55120">
    <property type="entry name" value="Pseudouridine synthase"/>
    <property type="match status" value="1"/>
</dbReference>
<dbReference type="CDD" id="cd02573">
    <property type="entry name" value="PseudoU_synth_EcTruB"/>
    <property type="match status" value="1"/>
</dbReference>
<comment type="function">
    <text evidence="5">Responsible for synthesis of pseudouridine from uracil-55 in the psi GC loop of transfer RNAs.</text>
</comment>
<evidence type="ECO:0000313" key="8">
    <source>
        <dbReference type="EMBL" id="KJV68763.1"/>
    </source>
</evidence>
<dbReference type="Pfam" id="PF16198">
    <property type="entry name" value="TruB_C_2"/>
    <property type="match status" value="1"/>
</dbReference>
<dbReference type="STRING" id="1359163.NLO413_0127"/>
<dbReference type="Pfam" id="PF01509">
    <property type="entry name" value="TruB_N"/>
    <property type="match status" value="1"/>
</dbReference>
<sequence length="295" mass="32897">MYGWINLDKPYGMSAALAVHKVKRIFNIKKAGHAGTLDPLATGVLPIAIGEATKVINYAVNAVKSYAFTVQWGYQRSTDDAEGNIIKQSSLRPDYIDIVKVMEKFQGIIKQIPPKFSAINVGGIKAYKLARKDFSSITLQPRSVRIMDIKLISVNKGNNTSDFIITCGKGLYVRSLARDLGIELGCFGYILSLRRLRVGCFFEQNSITLDSLEHLYSINKHHDIILPLHCVMGNVPHIYIGCEDVKKIKNGQNVQLNDLYVQEKYGMCYVSTGNVPVAVCNIIDKVIKPVRVFNI</sequence>
<dbReference type="InterPro" id="IPR002501">
    <property type="entry name" value="PsdUridine_synth_N"/>
</dbReference>
<dbReference type="InterPro" id="IPR014780">
    <property type="entry name" value="tRNA_psdUridine_synth_TruB"/>
</dbReference>
<dbReference type="EMBL" id="LANX01000001">
    <property type="protein sequence ID" value="KJV68763.1"/>
    <property type="molecule type" value="Genomic_DNA"/>
</dbReference>
<dbReference type="InterPro" id="IPR032819">
    <property type="entry name" value="TruB_C"/>
</dbReference>
<evidence type="ECO:0000259" key="7">
    <source>
        <dbReference type="Pfam" id="PF16198"/>
    </source>
</evidence>
<feature type="active site" description="Nucleophile" evidence="5">
    <location>
        <position position="38"/>
    </location>
</feature>
<evidence type="ECO:0000256" key="5">
    <source>
        <dbReference type="HAMAP-Rule" id="MF_01080"/>
    </source>
</evidence>
<organism evidence="8 9">
    <name type="scientific">Candidatus Neoehrlichia procyonis str. RAC413</name>
    <dbReference type="NCBI Taxonomy" id="1359163"/>
    <lineage>
        <taxon>Bacteria</taxon>
        <taxon>Pseudomonadati</taxon>
        <taxon>Pseudomonadota</taxon>
        <taxon>Alphaproteobacteria</taxon>
        <taxon>Rickettsiales</taxon>
        <taxon>Anaplasmataceae</taxon>
        <taxon>Candidatus Neoehrlichia</taxon>
    </lineage>
</organism>
<dbReference type="GO" id="GO:0031119">
    <property type="term" value="P:tRNA pseudouridine synthesis"/>
    <property type="evidence" value="ECO:0007669"/>
    <property type="project" value="UniProtKB-UniRule"/>
</dbReference>
<dbReference type="Gene3D" id="3.30.2350.10">
    <property type="entry name" value="Pseudouridine synthase"/>
    <property type="match status" value="1"/>
</dbReference>
<dbReference type="GO" id="GO:0160148">
    <property type="term" value="F:tRNA pseudouridine(55) synthase activity"/>
    <property type="evidence" value="ECO:0007669"/>
    <property type="project" value="UniProtKB-EC"/>
</dbReference>
<proteinExistence type="inferred from homology"/>
<feature type="domain" description="tRNA pseudouridylate synthase B C-terminal" evidence="7">
    <location>
        <begin position="174"/>
        <end position="221"/>
    </location>
</feature>
<dbReference type="Proteomes" id="UP000033562">
    <property type="component" value="Unassembled WGS sequence"/>
</dbReference>
<keyword evidence="9" id="KW-1185">Reference proteome</keyword>
<accession>A0A0F3NL33</accession>
<dbReference type="PANTHER" id="PTHR13767">
    <property type="entry name" value="TRNA-PSEUDOURIDINE SYNTHASE"/>
    <property type="match status" value="1"/>
</dbReference>
<dbReference type="PANTHER" id="PTHR13767:SF2">
    <property type="entry name" value="PSEUDOURIDYLATE SYNTHASE TRUB1"/>
    <property type="match status" value="1"/>
</dbReference>
<keyword evidence="4 5" id="KW-0413">Isomerase</keyword>
<evidence type="ECO:0000259" key="6">
    <source>
        <dbReference type="Pfam" id="PF01509"/>
    </source>
</evidence>
<evidence type="ECO:0000256" key="1">
    <source>
        <dbReference type="ARBA" id="ARBA00000385"/>
    </source>
</evidence>
<evidence type="ECO:0000256" key="3">
    <source>
        <dbReference type="ARBA" id="ARBA00022694"/>
    </source>
</evidence>
<dbReference type="RefSeq" id="WP_045808617.1">
    <property type="nucleotide sequence ID" value="NZ_LANX01000001.1"/>
</dbReference>
<dbReference type="OrthoDB" id="9802309at2"/>
<protein>
    <recommendedName>
        <fullName evidence="5">tRNA pseudouridine synthase B</fullName>
        <ecNumber evidence="5">5.4.99.25</ecNumber>
    </recommendedName>
    <alternativeName>
        <fullName evidence="5">tRNA pseudouridine(55) synthase</fullName>
        <shortName evidence="5">Psi55 synthase</shortName>
    </alternativeName>
    <alternativeName>
        <fullName evidence="5">tRNA pseudouridylate synthase</fullName>
    </alternativeName>
    <alternativeName>
        <fullName evidence="5">tRNA-uridine isomerase</fullName>
    </alternativeName>
</protein>
<name>A0A0F3NL33_9RICK</name>
<evidence type="ECO:0000256" key="4">
    <source>
        <dbReference type="ARBA" id="ARBA00023235"/>
    </source>
</evidence>
<reference evidence="8 9" key="1">
    <citation type="submission" date="2015-02" db="EMBL/GenBank/DDBJ databases">
        <title>Genome Sequencing of Rickettsiales.</title>
        <authorList>
            <person name="Daugherty S.C."/>
            <person name="Su Q."/>
            <person name="Abolude K."/>
            <person name="Beier-Sexton M."/>
            <person name="Carlyon J.A."/>
            <person name="Carter R."/>
            <person name="Day N.P."/>
            <person name="Dumler S.J."/>
            <person name="Dyachenko V."/>
            <person name="Godinez A."/>
            <person name="Kurtti T.J."/>
            <person name="Lichay M."/>
            <person name="Mullins K.E."/>
            <person name="Ott S."/>
            <person name="Pappas-Brown V."/>
            <person name="Paris D.H."/>
            <person name="Patel P."/>
            <person name="Richards A.L."/>
            <person name="Sadzewicz L."/>
            <person name="Sears K."/>
            <person name="Seidman D."/>
            <person name="Sengamalay N."/>
            <person name="Stenos J."/>
            <person name="Tallon L.J."/>
            <person name="Vincent G."/>
            <person name="Fraser C.M."/>
            <person name="Munderloh U."/>
            <person name="Dunning-Hotopp J.C."/>
        </authorList>
    </citation>
    <scope>NUCLEOTIDE SEQUENCE [LARGE SCALE GENOMIC DNA]</scope>
    <source>
        <strain evidence="8 9">RAC413</strain>
    </source>
</reference>
<dbReference type="PATRIC" id="fig|1359163.3.peg.122"/>
<comment type="similarity">
    <text evidence="2 5">Belongs to the pseudouridine synthase TruB family. Type 1 subfamily.</text>
</comment>
<comment type="caution">
    <text evidence="8">The sequence shown here is derived from an EMBL/GenBank/DDBJ whole genome shotgun (WGS) entry which is preliminary data.</text>
</comment>
<dbReference type="EC" id="5.4.99.25" evidence="5"/>